<evidence type="ECO:0000256" key="1">
    <source>
        <dbReference type="SAM" id="MobiDB-lite"/>
    </source>
</evidence>
<proteinExistence type="predicted"/>
<sequence>MSPGLHGGTGRRARFEDDDVEPPFEELCGGGEPDGAGADDGDGQPGEAVERGAAGRRGSREGKFRDGHACAPWG</sequence>
<accession>A0ABP7KHI1</accession>
<dbReference type="EMBL" id="BAABCN010000004">
    <property type="protein sequence ID" value="GAA3877902.1"/>
    <property type="molecule type" value="Genomic_DNA"/>
</dbReference>
<feature type="compositionally biased region" description="Gly residues" evidence="1">
    <location>
        <begin position="1"/>
        <end position="10"/>
    </location>
</feature>
<reference evidence="3" key="1">
    <citation type="journal article" date="2019" name="Int. J. Syst. Evol. Microbiol.">
        <title>The Global Catalogue of Microorganisms (GCM) 10K type strain sequencing project: providing services to taxonomists for standard genome sequencing and annotation.</title>
        <authorList>
            <consortium name="The Broad Institute Genomics Platform"/>
            <consortium name="The Broad Institute Genome Sequencing Center for Infectious Disease"/>
            <person name="Wu L."/>
            <person name="Ma J."/>
        </authorList>
    </citation>
    <scope>NUCLEOTIDE SEQUENCE [LARGE SCALE GENOMIC DNA]</scope>
    <source>
        <strain evidence="3">JCM 17021</strain>
    </source>
</reference>
<feature type="compositionally biased region" description="Basic and acidic residues" evidence="1">
    <location>
        <begin position="58"/>
        <end position="68"/>
    </location>
</feature>
<organism evidence="2 3">
    <name type="scientific">Leifsonia kafniensis</name>
    <dbReference type="NCBI Taxonomy" id="475957"/>
    <lineage>
        <taxon>Bacteria</taxon>
        <taxon>Bacillati</taxon>
        <taxon>Actinomycetota</taxon>
        <taxon>Actinomycetes</taxon>
        <taxon>Micrococcales</taxon>
        <taxon>Microbacteriaceae</taxon>
        <taxon>Leifsonia</taxon>
    </lineage>
</organism>
<feature type="region of interest" description="Disordered" evidence="1">
    <location>
        <begin position="1"/>
        <end position="74"/>
    </location>
</feature>
<name>A0ABP7KHI1_9MICO</name>
<protein>
    <submittedName>
        <fullName evidence="2">Uncharacterized protein</fullName>
    </submittedName>
</protein>
<evidence type="ECO:0000313" key="2">
    <source>
        <dbReference type="EMBL" id="GAA3877902.1"/>
    </source>
</evidence>
<gene>
    <name evidence="2" type="ORF">GCM10022381_20440</name>
</gene>
<comment type="caution">
    <text evidence="2">The sequence shown here is derived from an EMBL/GenBank/DDBJ whole genome shotgun (WGS) entry which is preliminary data.</text>
</comment>
<evidence type="ECO:0000313" key="3">
    <source>
        <dbReference type="Proteomes" id="UP001501803"/>
    </source>
</evidence>
<dbReference type="Proteomes" id="UP001501803">
    <property type="component" value="Unassembled WGS sequence"/>
</dbReference>
<keyword evidence="3" id="KW-1185">Reference proteome</keyword>